<proteinExistence type="predicted"/>
<sequence>MKRWIGCVVGTSAILAWLAAFQTVSAQMYKDLHSKLEKRVYKNAEGETLPYRLWKPENYDPNKKYPLIIFLHGAGERGDDNEAQLKNDEFLTLVLDPQHPAFLIAPQCPRNSWWAGLRRQADSSQPWPNELTRPMKLVIELFDQIRKELSVDPDRCYVTGLSMGGFGTFDLLLRRPHDFAAAVPICGGGDTSRAKEIAHIPMWIFHGGADPVVPVSLSRAMVEALKKAGGKVRYTEYPGVGHNSWSRAYQEPELREWLFQQVRSGSGESSGS</sequence>
<dbReference type="InterPro" id="IPR029058">
    <property type="entry name" value="AB_hydrolase_fold"/>
</dbReference>
<evidence type="ECO:0000256" key="2">
    <source>
        <dbReference type="SAM" id="SignalP"/>
    </source>
</evidence>
<organism evidence="4 5">
    <name type="scientific">Thermogutta terrifontis</name>
    <dbReference type="NCBI Taxonomy" id="1331910"/>
    <lineage>
        <taxon>Bacteria</taxon>
        <taxon>Pseudomonadati</taxon>
        <taxon>Planctomycetota</taxon>
        <taxon>Planctomycetia</taxon>
        <taxon>Pirellulales</taxon>
        <taxon>Thermoguttaceae</taxon>
        <taxon>Thermogutta</taxon>
    </lineage>
</organism>
<feature type="chain" id="PRO_5012109091" description="Phospholipase/carboxylesterase/thioesterase domain-containing protein" evidence="2">
    <location>
        <begin position="27"/>
        <end position="272"/>
    </location>
</feature>
<dbReference type="GO" id="GO:0016787">
    <property type="term" value="F:hydrolase activity"/>
    <property type="evidence" value="ECO:0007669"/>
    <property type="project" value="InterPro"/>
</dbReference>
<evidence type="ECO:0000313" key="4">
    <source>
        <dbReference type="EMBL" id="ASV75705.1"/>
    </source>
</evidence>
<protein>
    <recommendedName>
        <fullName evidence="3">Phospholipase/carboxylesterase/thioesterase domain-containing protein</fullName>
    </recommendedName>
</protein>
<dbReference type="Gene3D" id="3.40.50.1820">
    <property type="entry name" value="alpha/beta hydrolase"/>
    <property type="match status" value="1"/>
</dbReference>
<dbReference type="Pfam" id="PF02230">
    <property type="entry name" value="Abhydrolase_2"/>
    <property type="match status" value="1"/>
</dbReference>
<evidence type="ECO:0000256" key="1">
    <source>
        <dbReference type="ARBA" id="ARBA00022729"/>
    </source>
</evidence>
<dbReference type="KEGG" id="ttf:THTE_3103"/>
<dbReference type="Proteomes" id="UP000215086">
    <property type="component" value="Chromosome"/>
</dbReference>
<dbReference type="PANTHER" id="PTHR43037">
    <property type="entry name" value="UNNAMED PRODUCT-RELATED"/>
    <property type="match status" value="1"/>
</dbReference>
<name>A0A286RIC8_9BACT</name>
<dbReference type="EMBL" id="CP018477">
    <property type="protein sequence ID" value="ASV75705.1"/>
    <property type="molecule type" value="Genomic_DNA"/>
</dbReference>
<evidence type="ECO:0000259" key="3">
    <source>
        <dbReference type="Pfam" id="PF02230"/>
    </source>
</evidence>
<dbReference type="SUPFAM" id="SSF53474">
    <property type="entry name" value="alpha/beta-Hydrolases"/>
    <property type="match status" value="1"/>
</dbReference>
<reference evidence="4 5" key="1">
    <citation type="journal article" name="Front. Microbiol.">
        <title>Sugar Metabolism of the First Thermophilic Planctomycete Thermogutta terrifontis: Comparative Genomic and Transcriptomic Approaches.</title>
        <authorList>
            <person name="Elcheninov A.G."/>
            <person name="Menzel P."/>
            <person name="Gudbergsdottir S.R."/>
            <person name="Slesarev A.I."/>
            <person name="Kadnikov V.V."/>
            <person name="Krogh A."/>
            <person name="Bonch-Osmolovskaya E.A."/>
            <person name="Peng X."/>
            <person name="Kublanov I.V."/>
        </authorList>
    </citation>
    <scope>NUCLEOTIDE SEQUENCE [LARGE SCALE GENOMIC DNA]</scope>
    <source>
        <strain evidence="4 5">R1</strain>
    </source>
</reference>
<dbReference type="InterPro" id="IPR050955">
    <property type="entry name" value="Plant_Biomass_Hydrol_Est"/>
</dbReference>
<evidence type="ECO:0000313" key="5">
    <source>
        <dbReference type="Proteomes" id="UP000215086"/>
    </source>
</evidence>
<dbReference type="AlphaFoldDB" id="A0A286RIC8"/>
<dbReference type="PANTHER" id="PTHR43037:SF1">
    <property type="entry name" value="BLL1128 PROTEIN"/>
    <property type="match status" value="1"/>
</dbReference>
<dbReference type="RefSeq" id="WP_207651707.1">
    <property type="nucleotide sequence ID" value="NZ_CP018477.1"/>
</dbReference>
<feature type="domain" description="Phospholipase/carboxylesterase/thioesterase" evidence="3">
    <location>
        <begin position="63"/>
        <end position="250"/>
    </location>
</feature>
<gene>
    <name evidence="4" type="ORF">THTE_3103</name>
</gene>
<dbReference type="InterPro" id="IPR003140">
    <property type="entry name" value="PLipase/COase/thioEstase"/>
</dbReference>
<keyword evidence="1 2" id="KW-0732">Signal</keyword>
<feature type="signal peptide" evidence="2">
    <location>
        <begin position="1"/>
        <end position="26"/>
    </location>
</feature>
<keyword evidence="5" id="KW-1185">Reference proteome</keyword>
<accession>A0A286RIC8</accession>